<dbReference type="Pfam" id="PF02021">
    <property type="entry name" value="UPF0102"/>
    <property type="match status" value="1"/>
</dbReference>
<proteinExistence type="inferred from homology"/>
<dbReference type="PANTHER" id="PTHR34039">
    <property type="entry name" value="UPF0102 PROTEIN YRAN"/>
    <property type="match status" value="1"/>
</dbReference>
<evidence type="ECO:0000313" key="4">
    <source>
        <dbReference type="Proteomes" id="UP000176974"/>
    </source>
</evidence>
<dbReference type="HAMAP" id="MF_00048">
    <property type="entry name" value="UPF0102"/>
    <property type="match status" value="1"/>
</dbReference>
<name>A0A1G2FC99_9BACT</name>
<dbReference type="EMBL" id="MHMY01000013">
    <property type="protein sequence ID" value="OGZ35240.1"/>
    <property type="molecule type" value="Genomic_DNA"/>
</dbReference>
<dbReference type="Gene3D" id="3.40.1350.10">
    <property type="match status" value="1"/>
</dbReference>
<dbReference type="SUPFAM" id="SSF52980">
    <property type="entry name" value="Restriction endonuclease-like"/>
    <property type="match status" value="1"/>
</dbReference>
<dbReference type="InterPro" id="IPR003509">
    <property type="entry name" value="UPF0102_YraN-like"/>
</dbReference>
<reference evidence="3 4" key="1">
    <citation type="journal article" date="2016" name="Nat. Commun.">
        <title>Thousands of microbial genomes shed light on interconnected biogeochemical processes in an aquifer system.</title>
        <authorList>
            <person name="Anantharaman K."/>
            <person name="Brown C.T."/>
            <person name="Hug L.A."/>
            <person name="Sharon I."/>
            <person name="Castelle C.J."/>
            <person name="Probst A.J."/>
            <person name="Thomas B.C."/>
            <person name="Singh A."/>
            <person name="Wilkins M.J."/>
            <person name="Karaoz U."/>
            <person name="Brodie E.L."/>
            <person name="Williams K.H."/>
            <person name="Hubbard S.S."/>
            <person name="Banfield J.F."/>
        </authorList>
    </citation>
    <scope>NUCLEOTIDE SEQUENCE [LARGE SCALE GENOMIC DNA]</scope>
</reference>
<gene>
    <name evidence="3" type="ORF">A2815_02635</name>
</gene>
<sequence length="125" mass="14764">MLTFKRKLGDLGEKIALDYLKRENYNILDRNYQKKWGEIDIVAQKDKQEIVFIEVKTRKKVLDNSIGPEDSVGVSKQKRLIRTAQIYLLEKRYSEETAWQIDVIAVELDEKTRKADLKHIKNAVW</sequence>
<dbReference type="InterPro" id="IPR011856">
    <property type="entry name" value="tRNA_endonuc-like_dom_sf"/>
</dbReference>
<organism evidence="3 4">
    <name type="scientific">Candidatus Portnoybacteria bacterium RIFCSPHIGHO2_01_FULL_40_12b</name>
    <dbReference type="NCBI Taxonomy" id="1801994"/>
    <lineage>
        <taxon>Bacteria</taxon>
        <taxon>Candidatus Portnoyibacteriota</taxon>
    </lineage>
</organism>
<accession>A0A1G2FC99</accession>
<dbReference type="CDD" id="cd20736">
    <property type="entry name" value="PoNe_Nuclease"/>
    <property type="match status" value="1"/>
</dbReference>
<protein>
    <recommendedName>
        <fullName evidence="2">UPF0102 protein A2815_02635</fullName>
    </recommendedName>
</protein>
<dbReference type="GO" id="GO:0003676">
    <property type="term" value="F:nucleic acid binding"/>
    <property type="evidence" value="ECO:0007669"/>
    <property type="project" value="InterPro"/>
</dbReference>
<dbReference type="PANTHER" id="PTHR34039:SF1">
    <property type="entry name" value="UPF0102 PROTEIN YRAN"/>
    <property type="match status" value="1"/>
</dbReference>
<dbReference type="Proteomes" id="UP000176974">
    <property type="component" value="Unassembled WGS sequence"/>
</dbReference>
<comment type="caution">
    <text evidence="3">The sequence shown here is derived from an EMBL/GenBank/DDBJ whole genome shotgun (WGS) entry which is preliminary data.</text>
</comment>
<comment type="similarity">
    <text evidence="1 2">Belongs to the UPF0102 family.</text>
</comment>
<evidence type="ECO:0000313" key="3">
    <source>
        <dbReference type="EMBL" id="OGZ35240.1"/>
    </source>
</evidence>
<dbReference type="AlphaFoldDB" id="A0A1G2FC99"/>
<evidence type="ECO:0000256" key="2">
    <source>
        <dbReference type="HAMAP-Rule" id="MF_00048"/>
    </source>
</evidence>
<dbReference type="InterPro" id="IPR011335">
    <property type="entry name" value="Restrct_endonuc-II-like"/>
</dbReference>
<evidence type="ECO:0000256" key="1">
    <source>
        <dbReference type="ARBA" id="ARBA00006738"/>
    </source>
</evidence>